<dbReference type="PANTHER" id="PTHR45797:SF3">
    <property type="entry name" value="TRANSCRIPTIONAL REGULATOR ATRX HOMOLOG"/>
    <property type="match status" value="1"/>
</dbReference>
<accession>A0A0L7LL75</accession>
<organism evidence="9 10">
    <name type="scientific">Operophtera brumata</name>
    <name type="common">Winter moth</name>
    <name type="synonym">Phalaena brumata</name>
    <dbReference type="NCBI Taxonomy" id="104452"/>
    <lineage>
        <taxon>Eukaryota</taxon>
        <taxon>Metazoa</taxon>
        <taxon>Ecdysozoa</taxon>
        <taxon>Arthropoda</taxon>
        <taxon>Hexapoda</taxon>
        <taxon>Insecta</taxon>
        <taxon>Pterygota</taxon>
        <taxon>Neoptera</taxon>
        <taxon>Endopterygota</taxon>
        <taxon>Lepidoptera</taxon>
        <taxon>Glossata</taxon>
        <taxon>Ditrysia</taxon>
        <taxon>Geometroidea</taxon>
        <taxon>Geometridae</taxon>
        <taxon>Larentiinae</taxon>
        <taxon>Operophtera</taxon>
    </lineage>
</organism>
<feature type="domain" description="SNF2 N-terminal" evidence="8">
    <location>
        <begin position="5"/>
        <end position="79"/>
    </location>
</feature>
<evidence type="ECO:0000256" key="7">
    <source>
        <dbReference type="ARBA" id="ARBA00023242"/>
    </source>
</evidence>
<dbReference type="GO" id="GO:0016887">
    <property type="term" value="F:ATP hydrolysis activity"/>
    <property type="evidence" value="ECO:0007669"/>
    <property type="project" value="InterPro"/>
</dbReference>
<evidence type="ECO:0000256" key="1">
    <source>
        <dbReference type="ARBA" id="ARBA00004123"/>
    </source>
</evidence>
<dbReference type="InterPro" id="IPR000330">
    <property type="entry name" value="SNF2_N"/>
</dbReference>
<gene>
    <name evidence="9" type="ORF">OBRU01_05984</name>
</gene>
<keyword evidence="4" id="KW-0378">Hydrolase</keyword>
<dbReference type="STRING" id="104452.A0A0L7LL75"/>
<protein>
    <recommendedName>
        <fullName evidence="8">SNF2 N-terminal domain-containing protein</fullName>
    </recommendedName>
</protein>
<evidence type="ECO:0000256" key="6">
    <source>
        <dbReference type="ARBA" id="ARBA00023125"/>
    </source>
</evidence>
<dbReference type="SUPFAM" id="SSF52540">
    <property type="entry name" value="P-loop containing nucleoside triphosphate hydrolases"/>
    <property type="match status" value="1"/>
</dbReference>
<dbReference type="EMBL" id="JTDY01000657">
    <property type="protein sequence ID" value="KOB76308.1"/>
    <property type="molecule type" value="Genomic_DNA"/>
</dbReference>
<dbReference type="Pfam" id="PF00176">
    <property type="entry name" value="SNF2-rel_dom"/>
    <property type="match status" value="1"/>
</dbReference>
<dbReference type="AlphaFoldDB" id="A0A0L7LL75"/>
<keyword evidence="5" id="KW-0067">ATP-binding</keyword>
<evidence type="ECO:0000313" key="9">
    <source>
        <dbReference type="EMBL" id="KOB76308.1"/>
    </source>
</evidence>
<dbReference type="GO" id="GO:0005634">
    <property type="term" value="C:nucleus"/>
    <property type="evidence" value="ECO:0007669"/>
    <property type="project" value="UniProtKB-SubCell"/>
</dbReference>
<name>A0A0L7LL75_OPEBR</name>
<dbReference type="GO" id="GO:0004386">
    <property type="term" value="F:helicase activity"/>
    <property type="evidence" value="ECO:0007669"/>
    <property type="project" value="UniProtKB-KW"/>
</dbReference>
<comment type="subcellular location">
    <subcellularLocation>
        <location evidence="1">Nucleus</location>
    </subcellularLocation>
</comment>
<evidence type="ECO:0000259" key="8">
    <source>
        <dbReference type="Pfam" id="PF00176"/>
    </source>
</evidence>
<keyword evidence="3" id="KW-0547">Nucleotide-binding</keyword>
<proteinExistence type="inferred from homology"/>
<evidence type="ECO:0000313" key="10">
    <source>
        <dbReference type="Proteomes" id="UP000037510"/>
    </source>
</evidence>
<dbReference type="Proteomes" id="UP000037510">
    <property type="component" value="Unassembled WGS sequence"/>
</dbReference>
<sequence>MKARTHILHKVLEGCLQRQEASVLYPYLPKKHEYTVFIPLTQCQWEMYNHYMDNYAKTQKQKQILKDFHILQKIWSHPQVLHNFQMKARDKKDKIKAEKIEDDLAIADQEADIKPAETEVWWLQYLGEGSMLDSLDSSNKFVAVFRILHECVALGDKV</sequence>
<comment type="similarity">
    <text evidence="2">Belongs to the SNF2/RAD54 helicase family.</text>
</comment>
<dbReference type="GO" id="GO:0003677">
    <property type="term" value="F:DNA binding"/>
    <property type="evidence" value="ECO:0007669"/>
    <property type="project" value="UniProtKB-KW"/>
</dbReference>
<evidence type="ECO:0000256" key="4">
    <source>
        <dbReference type="ARBA" id="ARBA00022806"/>
    </source>
</evidence>
<keyword evidence="4" id="KW-0347">Helicase</keyword>
<reference evidence="9 10" key="1">
    <citation type="journal article" date="2015" name="Genome Biol. Evol.">
        <title>The genome of winter moth (Operophtera brumata) provides a genomic perspective on sexual dimorphism and phenology.</title>
        <authorList>
            <person name="Derks M.F."/>
            <person name="Smit S."/>
            <person name="Salis L."/>
            <person name="Schijlen E."/>
            <person name="Bossers A."/>
            <person name="Mateman C."/>
            <person name="Pijl A.S."/>
            <person name="de Ridder D."/>
            <person name="Groenen M.A."/>
            <person name="Visser M.E."/>
            <person name="Megens H.J."/>
        </authorList>
    </citation>
    <scope>NUCLEOTIDE SEQUENCE [LARGE SCALE GENOMIC DNA]</scope>
    <source>
        <strain evidence="9">WM2013NL</strain>
        <tissue evidence="9">Head and thorax</tissue>
    </source>
</reference>
<dbReference type="PANTHER" id="PTHR45797">
    <property type="entry name" value="RAD54-LIKE"/>
    <property type="match status" value="1"/>
</dbReference>
<dbReference type="Gene3D" id="3.40.50.300">
    <property type="entry name" value="P-loop containing nucleotide triphosphate hydrolases"/>
    <property type="match status" value="1"/>
</dbReference>
<keyword evidence="7" id="KW-0539">Nucleus</keyword>
<dbReference type="GO" id="GO:0005524">
    <property type="term" value="F:ATP binding"/>
    <property type="evidence" value="ECO:0007669"/>
    <property type="project" value="UniProtKB-KW"/>
</dbReference>
<keyword evidence="10" id="KW-1185">Reference proteome</keyword>
<comment type="caution">
    <text evidence="9">The sequence shown here is derived from an EMBL/GenBank/DDBJ whole genome shotgun (WGS) entry which is preliminary data.</text>
</comment>
<dbReference type="InterPro" id="IPR044574">
    <property type="entry name" value="ARIP4-like"/>
</dbReference>
<evidence type="ECO:0000256" key="2">
    <source>
        <dbReference type="ARBA" id="ARBA00007025"/>
    </source>
</evidence>
<dbReference type="InterPro" id="IPR027417">
    <property type="entry name" value="P-loop_NTPase"/>
</dbReference>
<evidence type="ECO:0000256" key="5">
    <source>
        <dbReference type="ARBA" id="ARBA00022840"/>
    </source>
</evidence>
<keyword evidence="6" id="KW-0238">DNA-binding</keyword>
<evidence type="ECO:0000256" key="3">
    <source>
        <dbReference type="ARBA" id="ARBA00022741"/>
    </source>
</evidence>